<name>A0A4P7L6Z3_9BURK</name>
<evidence type="ECO:0000313" key="2">
    <source>
        <dbReference type="Proteomes" id="UP000295294"/>
    </source>
</evidence>
<dbReference type="RefSeq" id="WP_133095173.1">
    <property type="nucleotide sequence ID" value="NZ_CP038634.1"/>
</dbReference>
<dbReference type="KEGG" id="cox:E0W60_09995"/>
<proteinExistence type="predicted"/>
<dbReference type="OrthoDB" id="8966798at2"/>
<dbReference type="EMBL" id="CP038634">
    <property type="protein sequence ID" value="QBY51426.1"/>
    <property type="molecule type" value="Genomic_DNA"/>
</dbReference>
<protein>
    <submittedName>
        <fullName evidence="1">Uncharacterized protein</fullName>
    </submittedName>
</protein>
<dbReference type="Proteomes" id="UP000295294">
    <property type="component" value="Chromosome 1"/>
</dbReference>
<sequence length="85" mass="9362">MMESHRRAGYYEFKAYTQPLSNGKHQGFVLVRQHTMVGMQQSVFRAGRPSMAEADAFALAEARVDDLIVLIGSGRLPKATLVPPG</sequence>
<dbReference type="AlphaFoldDB" id="A0A4P7L6Z3"/>
<reference evidence="1 2" key="1">
    <citation type="submission" date="2019-03" db="EMBL/GenBank/DDBJ databases">
        <title>Efficiently degradation of phenoxyalkanoic acid herbicides by Cupriavidus oxalaticus strain X32.</title>
        <authorList>
            <person name="Sheng X."/>
        </authorList>
    </citation>
    <scope>NUCLEOTIDE SEQUENCE [LARGE SCALE GENOMIC DNA]</scope>
    <source>
        <strain evidence="1 2">X32</strain>
    </source>
</reference>
<accession>A0A4P7L6Z3</accession>
<evidence type="ECO:0000313" key="1">
    <source>
        <dbReference type="EMBL" id="QBY51426.1"/>
    </source>
</evidence>
<gene>
    <name evidence="1" type="ORF">E0W60_09995</name>
</gene>
<organism evidence="1 2">
    <name type="scientific">Cupriavidus oxalaticus</name>
    <dbReference type="NCBI Taxonomy" id="96344"/>
    <lineage>
        <taxon>Bacteria</taxon>
        <taxon>Pseudomonadati</taxon>
        <taxon>Pseudomonadota</taxon>
        <taxon>Betaproteobacteria</taxon>
        <taxon>Burkholderiales</taxon>
        <taxon>Burkholderiaceae</taxon>
        <taxon>Cupriavidus</taxon>
    </lineage>
</organism>